<dbReference type="InterPro" id="IPR018391">
    <property type="entry name" value="PQQ_b-propeller_rpt"/>
</dbReference>
<reference evidence="2" key="1">
    <citation type="submission" date="2022-06" db="EMBL/GenBank/DDBJ databases">
        <title>Gracilimonas sp. CAU 1638 isolated from sea sediment.</title>
        <authorList>
            <person name="Kim W."/>
        </authorList>
    </citation>
    <scope>NUCLEOTIDE SEQUENCE</scope>
    <source>
        <strain evidence="2">CAU 1638</strain>
    </source>
</reference>
<keyword evidence="3" id="KW-1185">Reference proteome</keyword>
<dbReference type="PANTHER" id="PTHR34512:SF30">
    <property type="entry name" value="OUTER MEMBRANE PROTEIN ASSEMBLY FACTOR BAMB"/>
    <property type="match status" value="1"/>
</dbReference>
<dbReference type="SUPFAM" id="SSF50998">
    <property type="entry name" value="Quinoprotein alcohol dehydrogenase-like"/>
    <property type="match status" value="1"/>
</dbReference>
<proteinExistence type="predicted"/>
<evidence type="ECO:0000313" key="2">
    <source>
        <dbReference type="EMBL" id="MCP9292253.1"/>
    </source>
</evidence>
<dbReference type="SMART" id="SM00564">
    <property type="entry name" value="PQQ"/>
    <property type="match status" value="4"/>
</dbReference>
<dbReference type="InterPro" id="IPR011047">
    <property type="entry name" value="Quinoprotein_ADH-like_sf"/>
</dbReference>
<comment type="caution">
    <text evidence="2">The sequence shown here is derived from an EMBL/GenBank/DDBJ whole genome shotgun (WGS) entry which is preliminary data.</text>
</comment>
<name>A0A9X2L4J9_9BACT</name>
<dbReference type="AlphaFoldDB" id="A0A9X2L4J9"/>
<dbReference type="Proteomes" id="UP001139125">
    <property type="component" value="Unassembled WGS sequence"/>
</dbReference>
<dbReference type="PANTHER" id="PTHR34512">
    <property type="entry name" value="CELL SURFACE PROTEIN"/>
    <property type="match status" value="1"/>
</dbReference>
<dbReference type="Pfam" id="PF13360">
    <property type="entry name" value="PQQ_2"/>
    <property type="match status" value="1"/>
</dbReference>
<dbReference type="RefSeq" id="WP_255135132.1">
    <property type="nucleotide sequence ID" value="NZ_JANDBC010000002.1"/>
</dbReference>
<protein>
    <submittedName>
        <fullName evidence="2">PQQ-binding-like beta-propeller repeat protein</fullName>
    </submittedName>
</protein>
<evidence type="ECO:0000313" key="3">
    <source>
        <dbReference type="Proteomes" id="UP001139125"/>
    </source>
</evidence>
<dbReference type="EMBL" id="JANDBC010000002">
    <property type="protein sequence ID" value="MCP9292253.1"/>
    <property type="molecule type" value="Genomic_DNA"/>
</dbReference>
<dbReference type="Gene3D" id="2.130.10.10">
    <property type="entry name" value="YVTN repeat-like/Quinoprotein amine dehydrogenase"/>
    <property type="match status" value="2"/>
</dbReference>
<dbReference type="InterPro" id="IPR015943">
    <property type="entry name" value="WD40/YVTN_repeat-like_dom_sf"/>
</dbReference>
<dbReference type="InterPro" id="IPR002372">
    <property type="entry name" value="PQQ_rpt_dom"/>
</dbReference>
<accession>A0A9X2L4J9</accession>
<sequence>MKLRNCISKIVLIMVMISCKNSTGNIEKEQGLSTLWIHEYEIIDAPSAVPKVVKDRFLIYTGAIGLKMLDISTGRLLWENEAPKERASNTVSILSDENRILSAEWREFKAWDVNTGEKIFSIGAEDDIVLFDRGRNKVTDYGYALVGDTLDVYVLNKDGGIEFTIDIPFVTNGVGYEGNRLYLGQFKTITGALTRGKIVCYNAQTGDSLWSFETDQGGFTWVAPILENGMLYASTNGNSPGEIAIALNAETGEEIWRQTQEVYTFNSALGPDYYYVNTSGSLAALDKETGNIDWRVEWEGSDFNKPIYLEGFVYHVRDKEMLVINDNTGKVVHKESVPDGTYFWHVAASTDKIFAQTSRQLIAYQPWHLRED</sequence>
<gene>
    <name evidence="2" type="ORF">NM125_11765</name>
</gene>
<organism evidence="2 3">
    <name type="scientific">Gracilimonas sediminicola</name>
    <dbReference type="NCBI Taxonomy" id="2952158"/>
    <lineage>
        <taxon>Bacteria</taxon>
        <taxon>Pseudomonadati</taxon>
        <taxon>Balneolota</taxon>
        <taxon>Balneolia</taxon>
        <taxon>Balneolales</taxon>
        <taxon>Balneolaceae</taxon>
        <taxon>Gracilimonas</taxon>
    </lineage>
</organism>
<evidence type="ECO:0000259" key="1">
    <source>
        <dbReference type="Pfam" id="PF13360"/>
    </source>
</evidence>
<feature type="domain" description="Pyrrolo-quinoline quinone repeat" evidence="1">
    <location>
        <begin position="245"/>
        <end position="338"/>
    </location>
</feature>